<proteinExistence type="predicted"/>
<dbReference type="VEuPathDB" id="CryptoDB:CHUDEA6_1110"/>
<dbReference type="VEuPathDB" id="CryptoDB:Chro.60143"/>
<keyword evidence="2" id="KW-0732">Signal</keyword>
<feature type="chain" id="PRO_5006627779" evidence="2">
    <location>
        <begin position="19"/>
        <end position="458"/>
    </location>
</feature>
<feature type="signal peptide" evidence="2">
    <location>
        <begin position="1"/>
        <end position="18"/>
    </location>
</feature>
<dbReference type="VEuPathDB" id="CryptoDB:GY17_00000111"/>
<dbReference type="VEuPathDB" id="CryptoDB:ChTU502y2012_406g0295"/>
<evidence type="ECO:0000256" key="2">
    <source>
        <dbReference type="SAM" id="SignalP"/>
    </source>
</evidence>
<organism evidence="3">
    <name type="scientific">Cryptosporidium hominis</name>
    <dbReference type="NCBI Taxonomy" id="237895"/>
    <lineage>
        <taxon>Eukaryota</taxon>
        <taxon>Sar</taxon>
        <taxon>Alveolata</taxon>
        <taxon>Apicomplexa</taxon>
        <taxon>Conoidasida</taxon>
        <taxon>Coccidia</taxon>
        <taxon>Eucoccidiorida</taxon>
        <taxon>Eimeriorina</taxon>
        <taxon>Cryptosporidiidae</taxon>
        <taxon>Cryptosporidium</taxon>
    </lineage>
</organism>
<accession>A0A0S4TI05</accession>
<feature type="region of interest" description="Disordered" evidence="1">
    <location>
        <begin position="112"/>
        <end position="132"/>
    </location>
</feature>
<dbReference type="AlphaFoldDB" id="A0A0S4TI05"/>
<gene>
    <name evidence="3" type="ORF">CHUDEA6_1110</name>
</gene>
<sequence>MEIKIFWLLLFCVKFAREVILTTGNENIYSGLVKELGDEQDLDQTKIIDSIRKIGSDTQHTEPFQPLLDASEEKQDEKDSIIDAAKVASTRKSESLPTSAEKIDLIGAGVSDSRKDTGARASGPDFKFGEPGPSIREEELEMYVHPSEELIFSIPIPTMKPEHQFNTIRRLSGSKYRGLPKAHQNERGNVNWCKVIATREPEIMTKVNNIYRMIQSDLVSVLGGIGLDGSSSSQGYSGSRAGSGWTQQHICEGIYLLNTYRGEGDCERIFVDLMARFHGQWSLFYKMFRQKFRQICKEAGYSTGRWDVYNDRAYSQYAVLRSAKKPIKTEPTKERREFVRLLRIRSGICSLLPQNLREKAIQLKTSVDSIPQIKHITQRISLSDYCDIILGKQSIIECAEALITFFKLKAETYYDSTERYRPIRSLLIKACDDALFHEKDSNTRPEKVSQYDRMENKE</sequence>
<evidence type="ECO:0000313" key="3">
    <source>
        <dbReference type="EMBL" id="CUV06537.1"/>
    </source>
</evidence>
<reference evidence="3" key="1">
    <citation type="submission" date="2015-08" db="EMBL/GenBank/DDBJ databases">
        <authorList>
            <person name="Babu N.S."/>
            <person name="Beckwith C.J."/>
            <person name="Beseler K.G."/>
            <person name="Brison A."/>
            <person name="Carone J.V."/>
            <person name="Caskin T.P."/>
            <person name="Diamond M."/>
            <person name="Durham M.E."/>
            <person name="Foxe J.M."/>
            <person name="Go M."/>
            <person name="Henderson B.A."/>
            <person name="Jones I.B."/>
            <person name="McGettigan J.A."/>
            <person name="Micheletti S.J."/>
            <person name="Nasrallah M.E."/>
            <person name="Ortiz D."/>
            <person name="Piller C.R."/>
            <person name="Privatt S.R."/>
            <person name="Schneider S.L."/>
            <person name="Sharp S."/>
            <person name="Smith T.C."/>
            <person name="Stanton J.D."/>
            <person name="Ullery H.E."/>
            <person name="Wilson R.J."/>
            <person name="Serrano M.G."/>
            <person name="Buck G."/>
            <person name="Lee V."/>
            <person name="Wang Y."/>
            <person name="Carvalho R."/>
            <person name="Voegtly L."/>
            <person name="Shi R."/>
            <person name="Duckworth R."/>
            <person name="Johnson A."/>
            <person name="Loviza R."/>
            <person name="Walstead R."/>
            <person name="Shah Z."/>
            <person name="Kiflezghi M."/>
            <person name="Wade K."/>
            <person name="Ball S.L."/>
            <person name="Bradley K.W."/>
            <person name="Asai D.J."/>
            <person name="Bowman C.A."/>
            <person name="Russell D.A."/>
            <person name="Pope W.H."/>
            <person name="Jacobs-Sera D."/>
            <person name="Hendrix R.W."/>
            <person name="Hatfull G.F."/>
        </authorList>
    </citation>
    <scope>NUCLEOTIDE SEQUENCE [LARGE SCALE GENOMIC DNA]</scope>
</reference>
<dbReference type="EMBL" id="LN877952">
    <property type="protein sequence ID" value="CUV06537.1"/>
    <property type="molecule type" value="Genomic_DNA"/>
</dbReference>
<name>A0A0S4TI05_CRYHO</name>
<protein>
    <submittedName>
        <fullName evidence="3">Uncharacterized protein</fullName>
    </submittedName>
</protein>
<evidence type="ECO:0000256" key="1">
    <source>
        <dbReference type="SAM" id="MobiDB-lite"/>
    </source>
</evidence>
<dbReference type="Proteomes" id="UP000199752">
    <property type="component" value="Chromosome 6"/>
</dbReference>